<feature type="non-terminal residue" evidence="2">
    <location>
        <position position="48"/>
    </location>
</feature>
<proteinExistence type="predicted"/>
<feature type="compositionally biased region" description="Low complexity" evidence="1">
    <location>
        <begin position="1"/>
        <end position="25"/>
    </location>
</feature>
<accession>A0A9X9A0W9</accession>
<sequence length="48" mass="5465">MGSYYHSSNSYKKCSCKSSSSSNKKCSCDHSHKRSCPAYGTFWQTEFI</sequence>
<name>A0A9X9A0W9_BACCE</name>
<dbReference type="AlphaFoldDB" id="A0A9X9A0W9"/>
<dbReference type="EMBL" id="SZOH01004248">
    <property type="protein sequence ID" value="TKI87365.1"/>
    <property type="molecule type" value="Genomic_DNA"/>
</dbReference>
<gene>
    <name evidence="2" type="ORF">FC695_38910</name>
</gene>
<evidence type="ECO:0000313" key="2">
    <source>
        <dbReference type="EMBL" id="TKI87365.1"/>
    </source>
</evidence>
<organism evidence="2 3">
    <name type="scientific">Bacillus cereus</name>
    <dbReference type="NCBI Taxonomy" id="1396"/>
    <lineage>
        <taxon>Bacteria</taxon>
        <taxon>Bacillati</taxon>
        <taxon>Bacillota</taxon>
        <taxon>Bacilli</taxon>
        <taxon>Bacillales</taxon>
        <taxon>Bacillaceae</taxon>
        <taxon>Bacillus</taxon>
        <taxon>Bacillus cereus group</taxon>
    </lineage>
</organism>
<feature type="region of interest" description="Disordered" evidence="1">
    <location>
        <begin position="1"/>
        <end position="34"/>
    </location>
</feature>
<protein>
    <submittedName>
        <fullName evidence="2">Preprotein translocase</fullName>
    </submittedName>
</protein>
<reference evidence="2 3" key="1">
    <citation type="journal article" date="2019" name="Environ. Microbiol.">
        <title>An active ?-lactamase is a part of an orchestrated cell wall stress resistance network of Bacillus subtilis and related rhizosphere species.</title>
        <authorList>
            <person name="Bucher T."/>
            <person name="Keren-Paz A."/>
            <person name="Hausser J."/>
            <person name="Olender T."/>
            <person name="Cytryn E."/>
            <person name="Kolodkin-Gal I."/>
        </authorList>
    </citation>
    <scope>NUCLEOTIDE SEQUENCE [LARGE SCALE GENOMIC DNA]</scope>
    <source>
        <strain evidence="2 3">I32</strain>
    </source>
</reference>
<evidence type="ECO:0000256" key="1">
    <source>
        <dbReference type="SAM" id="MobiDB-lite"/>
    </source>
</evidence>
<evidence type="ECO:0000313" key="3">
    <source>
        <dbReference type="Proteomes" id="UP000308444"/>
    </source>
</evidence>
<dbReference type="Proteomes" id="UP000308444">
    <property type="component" value="Unassembled WGS sequence"/>
</dbReference>
<comment type="caution">
    <text evidence="2">The sequence shown here is derived from an EMBL/GenBank/DDBJ whole genome shotgun (WGS) entry which is preliminary data.</text>
</comment>